<accession>A0ABD3NFH9</accession>
<evidence type="ECO:0000313" key="2">
    <source>
        <dbReference type="EMBL" id="KAL3773662.1"/>
    </source>
</evidence>
<name>A0ABD3NFH9_9STRA</name>
<dbReference type="AlphaFoldDB" id="A0ABD3NFH9"/>
<keyword evidence="3" id="KW-1185">Reference proteome</keyword>
<protein>
    <submittedName>
        <fullName evidence="2">Uncharacterized protein</fullName>
    </submittedName>
</protein>
<gene>
    <name evidence="2" type="ORF">ACHAW5_007952</name>
</gene>
<sequence>MRSGNGSSDDETGQNNLPAGVLRSRGGWADTNNIEIEHQRERLRAADTGKNVTKNHAVVDLSQFRNEEVGRGYKAKHVVRQREASLSAMGVLDMSGGNFSAKDVRCSSDTIKRGRDQVEMEVSTAVGKKSDDVCLDTYLKCKGMRDFVKEIDKILKSS</sequence>
<reference evidence="2 3" key="1">
    <citation type="submission" date="2024-10" db="EMBL/GenBank/DDBJ databases">
        <title>Updated reference genomes for cyclostephanoid diatoms.</title>
        <authorList>
            <person name="Roberts W.R."/>
            <person name="Alverson A.J."/>
        </authorList>
    </citation>
    <scope>NUCLEOTIDE SEQUENCE [LARGE SCALE GENOMIC DNA]</scope>
    <source>
        <strain evidence="2 3">AJA276-08</strain>
    </source>
</reference>
<organism evidence="2 3">
    <name type="scientific">Stephanodiscus triporus</name>
    <dbReference type="NCBI Taxonomy" id="2934178"/>
    <lineage>
        <taxon>Eukaryota</taxon>
        <taxon>Sar</taxon>
        <taxon>Stramenopiles</taxon>
        <taxon>Ochrophyta</taxon>
        <taxon>Bacillariophyta</taxon>
        <taxon>Coscinodiscophyceae</taxon>
        <taxon>Thalassiosirophycidae</taxon>
        <taxon>Stephanodiscales</taxon>
        <taxon>Stephanodiscaceae</taxon>
        <taxon>Stephanodiscus</taxon>
    </lineage>
</organism>
<dbReference type="EMBL" id="JALLAZ020001515">
    <property type="protein sequence ID" value="KAL3773662.1"/>
    <property type="molecule type" value="Genomic_DNA"/>
</dbReference>
<dbReference type="Proteomes" id="UP001530315">
    <property type="component" value="Unassembled WGS sequence"/>
</dbReference>
<evidence type="ECO:0000313" key="3">
    <source>
        <dbReference type="Proteomes" id="UP001530315"/>
    </source>
</evidence>
<feature type="region of interest" description="Disordered" evidence="1">
    <location>
        <begin position="1"/>
        <end position="26"/>
    </location>
</feature>
<proteinExistence type="predicted"/>
<feature type="compositionally biased region" description="Polar residues" evidence="1">
    <location>
        <begin position="1"/>
        <end position="17"/>
    </location>
</feature>
<evidence type="ECO:0000256" key="1">
    <source>
        <dbReference type="SAM" id="MobiDB-lite"/>
    </source>
</evidence>
<comment type="caution">
    <text evidence="2">The sequence shown here is derived from an EMBL/GenBank/DDBJ whole genome shotgun (WGS) entry which is preliminary data.</text>
</comment>